<feature type="transmembrane region" description="Helical" evidence="1">
    <location>
        <begin position="100"/>
        <end position="122"/>
    </location>
</feature>
<keyword evidence="1" id="KW-0812">Transmembrane</keyword>
<keyword evidence="1" id="KW-1133">Transmembrane helix</keyword>
<protein>
    <submittedName>
        <fullName evidence="3">Unannotated protein</fullName>
    </submittedName>
</protein>
<organism evidence="3">
    <name type="scientific">freshwater metagenome</name>
    <dbReference type="NCBI Taxonomy" id="449393"/>
    <lineage>
        <taxon>unclassified sequences</taxon>
        <taxon>metagenomes</taxon>
        <taxon>ecological metagenomes</taxon>
    </lineage>
</organism>
<accession>A0A6J7DHB9</accession>
<dbReference type="InterPro" id="IPR025508">
    <property type="entry name" value="DUF4395"/>
</dbReference>
<feature type="domain" description="DUF4395" evidence="2">
    <location>
        <begin position="3"/>
        <end position="132"/>
    </location>
</feature>
<feature type="transmembrane region" description="Helical" evidence="1">
    <location>
        <begin position="7"/>
        <end position="29"/>
    </location>
</feature>
<evidence type="ECO:0000259" key="2">
    <source>
        <dbReference type="Pfam" id="PF14340"/>
    </source>
</evidence>
<feature type="transmembrane region" description="Helical" evidence="1">
    <location>
        <begin position="76"/>
        <end position="94"/>
    </location>
</feature>
<dbReference type="EMBL" id="CAFBLM010000022">
    <property type="protein sequence ID" value="CAB4868275.1"/>
    <property type="molecule type" value="Genomic_DNA"/>
</dbReference>
<gene>
    <name evidence="3" type="ORF">UFOPK3401_00650</name>
</gene>
<evidence type="ECO:0000256" key="1">
    <source>
        <dbReference type="SAM" id="Phobius"/>
    </source>
</evidence>
<feature type="transmembrane region" description="Helical" evidence="1">
    <location>
        <begin position="35"/>
        <end position="55"/>
    </location>
</feature>
<dbReference type="Pfam" id="PF14340">
    <property type="entry name" value="DUF4395"/>
    <property type="match status" value="1"/>
</dbReference>
<reference evidence="3" key="1">
    <citation type="submission" date="2020-05" db="EMBL/GenBank/DDBJ databases">
        <authorList>
            <person name="Chiriac C."/>
            <person name="Salcher M."/>
            <person name="Ghai R."/>
            <person name="Kavagutti S V."/>
        </authorList>
    </citation>
    <scope>NUCLEOTIDE SEQUENCE</scope>
</reference>
<keyword evidence="1" id="KW-0472">Membrane</keyword>
<dbReference type="AlphaFoldDB" id="A0A6J7DHB9"/>
<name>A0A6J7DHB9_9ZZZZ</name>
<sequence length="150" mass="15487">MYVDPRGLRFGATVTTVVLALGLITQSALVLGLQTIVFALGALVGLHAAPYGVLFKKFIRPRLSPPSELEAAAPPRFAQAVGLAFGVVATLGLVTGLTTVGVIATAMALAAAFLNAAFEFCLGCEMFLIIRRITGGSTERLVPAASVARS</sequence>
<proteinExistence type="predicted"/>
<evidence type="ECO:0000313" key="3">
    <source>
        <dbReference type="EMBL" id="CAB4868275.1"/>
    </source>
</evidence>